<evidence type="ECO:0000313" key="3">
    <source>
        <dbReference type="Proteomes" id="UP000218209"/>
    </source>
</evidence>
<keyword evidence="3" id="KW-1185">Reference proteome</keyword>
<feature type="compositionally biased region" description="Basic and acidic residues" evidence="1">
    <location>
        <begin position="268"/>
        <end position="296"/>
    </location>
</feature>
<feature type="region of interest" description="Disordered" evidence="1">
    <location>
        <begin position="254"/>
        <end position="296"/>
    </location>
</feature>
<dbReference type="AlphaFoldDB" id="A0A1X6PGG5"/>
<dbReference type="EMBL" id="KV918784">
    <property type="protein sequence ID" value="OSX79947.1"/>
    <property type="molecule type" value="Genomic_DNA"/>
</dbReference>
<organism evidence="2 3">
    <name type="scientific">Porphyra umbilicalis</name>
    <name type="common">Purple laver</name>
    <name type="synonym">Red alga</name>
    <dbReference type="NCBI Taxonomy" id="2786"/>
    <lineage>
        <taxon>Eukaryota</taxon>
        <taxon>Rhodophyta</taxon>
        <taxon>Bangiophyceae</taxon>
        <taxon>Bangiales</taxon>
        <taxon>Bangiaceae</taxon>
        <taxon>Porphyra</taxon>
    </lineage>
</organism>
<reference evidence="2 3" key="1">
    <citation type="submission" date="2017-03" db="EMBL/GenBank/DDBJ databases">
        <title>WGS assembly of Porphyra umbilicalis.</title>
        <authorList>
            <person name="Brawley S.H."/>
            <person name="Blouin N.A."/>
            <person name="Ficko-Blean E."/>
            <person name="Wheeler G.L."/>
            <person name="Lohr M."/>
            <person name="Goodson H.V."/>
            <person name="Jenkins J.W."/>
            <person name="Blaby-Haas C.E."/>
            <person name="Helliwell K.E."/>
            <person name="Chan C."/>
            <person name="Marriage T."/>
            <person name="Bhattacharya D."/>
            <person name="Klein A.S."/>
            <person name="Badis Y."/>
            <person name="Brodie J."/>
            <person name="Cao Y."/>
            <person name="Collen J."/>
            <person name="Dittami S.M."/>
            <person name="Gachon C.M."/>
            <person name="Green B.R."/>
            <person name="Karpowicz S."/>
            <person name="Kim J.W."/>
            <person name="Kudahl U."/>
            <person name="Lin S."/>
            <person name="Michel G."/>
            <person name="Mittag M."/>
            <person name="Olson B.J."/>
            <person name="Pangilinan J."/>
            <person name="Peng Y."/>
            <person name="Qiu H."/>
            <person name="Shu S."/>
            <person name="Singer J.T."/>
            <person name="Smith A.G."/>
            <person name="Sprecher B.N."/>
            <person name="Wagner V."/>
            <person name="Wang W."/>
            <person name="Wang Z.-Y."/>
            <person name="Yan J."/>
            <person name="Yarish C."/>
            <person name="Zoeuner-Riek S."/>
            <person name="Zhuang Y."/>
            <person name="Zou Y."/>
            <person name="Lindquist E.A."/>
            <person name="Grimwood J."/>
            <person name="Barry K."/>
            <person name="Rokhsar D.S."/>
            <person name="Schmutz J."/>
            <person name="Stiller J.W."/>
            <person name="Grossman A.R."/>
            <person name="Prochnik S.E."/>
        </authorList>
    </citation>
    <scope>NUCLEOTIDE SEQUENCE [LARGE SCALE GENOMIC DNA]</scope>
    <source>
        <strain evidence="2">4086291</strain>
    </source>
</reference>
<protein>
    <submittedName>
        <fullName evidence="2">Uncharacterized protein</fullName>
    </submittedName>
</protein>
<evidence type="ECO:0000256" key="1">
    <source>
        <dbReference type="SAM" id="MobiDB-lite"/>
    </source>
</evidence>
<gene>
    <name evidence="2" type="ORF">BU14_0068s0042</name>
</gene>
<feature type="region of interest" description="Disordered" evidence="1">
    <location>
        <begin position="1"/>
        <end position="68"/>
    </location>
</feature>
<accession>A0A1X6PGG5</accession>
<evidence type="ECO:0000313" key="2">
    <source>
        <dbReference type="EMBL" id="OSX79947.1"/>
    </source>
</evidence>
<feature type="compositionally biased region" description="Basic and acidic residues" evidence="1">
    <location>
        <begin position="32"/>
        <end position="44"/>
    </location>
</feature>
<name>A0A1X6PGG5_PORUM</name>
<proteinExistence type="predicted"/>
<feature type="compositionally biased region" description="Low complexity" evidence="1">
    <location>
        <begin position="45"/>
        <end position="60"/>
    </location>
</feature>
<sequence length="312" mass="34361">MERVPAASLESGREETAAGQVPLASAIAAGQERVESATRADRDAAGSVAVGGSASPAPSGNDKNSRHRWTDDENYLCVKAVVGAGAHVSSYGTRTKRFAGAATAFNAHPQTTRTTDGKRLRDHFYSIKEVFSFKEKKQAVETGTEEAVTALDRLLIDVIEKVADYEQRQKNARAEASVREQTLLAKGAAIRQMAVERRRDRGKAGAASSDRGDSEVNHGAGSAGRAVVEPAQSKRRKIAELDSDDVVEVLERSEQRRHKLAEMQMEMQSRRWDEERKERAEEQARRDEHNAEARTERAALVRVLESLVRKLE</sequence>
<feature type="region of interest" description="Disordered" evidence="1">
    <location>
        <begin position="194"/>
        <end position="235"/>
    </location>
</feature>
<dbReference type="Proteomes" id="UP000218209">
    <property type="component" value="Unassembled WGS sequence"/>
</dbReference>
<feature type="compositionally biased region" description="Basic and acidic residues" evidence="1">
    <location>
        <begin position="194"/>
        <end position="203"/>
    </location>
</feature>